<evidence type="ECO:0008006" key="4">
    <source>
        <dbReference type="Google" id="ProtNLM"/>
    </source>
</evidence>
<dbReference type="KEGG" id="mmyr:MXMO3_00729"/>
<feature type="transmembrane region" description="Helical" evidence="1">
    <location>
        <begin position="114"/>
        <end position="137"/>
    </location>
</feature>
<evidence type="ECO:0000313" key="2">
    <source>
        <dbReference type="EMBL" id="AVX03261.1"/>
    </source>
</evidence>
<reference evidence="2 3" key="1">
    <citation type="submission" date="2017-05" db="EMBL/GenBank/DDBJ databases">
        <title>Genome Analysis of Maritalea myrionectae HL2708#5.</title>
        <authorList>
            <consortium name="Cotde Inc.-PKNU"/>
            <person name="Jang D."/>
            <person name="Oh H.-M."/>
        </authorList>
    </citation>
    <scope>NUCLEOTIDE SEQUENCE [LARGE SCALE GENOMIC DNA]</scope>
    <source>
        <strain evidence="2 3">HL2708#5</strain>
    </source>
</reference>
<keyword evidence="3" id="KW-1185">Reference proteome</keyword>
<protein>
    <recommendedName>
        <fullName evidence="4">Fluoroquinolones export permease protein</fullName>
    </recommendedName>
</protein>
<keyword evidence="1" id="KW-0472">Membrane</keyword>
<proteinExistence type="predicted"/>
<dbReference type="STRING" id="1122213.GCA_000423365_02069"/>
<keyword evidence="1" id="KW-1133">Transmembrane helix</keyword>
<feature type="transmembrane region" description="Helical" evidence="1">
    <location>
        <begin position="71"/>
        <end position="93"/>
    </location>
</feature>
<accession>A0A2R4MB58</accession>
<evidence type="ECO:0000256" key="1">
    <source>
        <dbReference type="SAM" id="Phobius"/>
    </source>
</evidence>
<feature type="transmembrane region" description="Helical" evidence="1">
    <location>
        <begin position="21"/>
        <end position="42"/>
    </location>
</feature>
<feature type="transmembrane region" description="Helical" evidence="1">
    <location>
        <begin position="225"/>
        <end position="247"/>
    </location>
</feature>
<feature type="transmembrane region" description="Helical" evidence="1">
    <location>
        <begin position="175"/>
        <end position="195"/>
    </location>
</feature>
<dbReference type="Proteomes" id="UP000258927">
    <property type="component" value="Chromosome"/>
</dbReference>
<organism evidence="2 3">
    <name type="scientific">Maritalea myrionectae</name>
    <dbReference type="NCBI Taxonomy" id="454601"/>
    <lineage>
        <taxon>Bacteria</taxon>
        <taxon>Pseudomonadati</taxon>
        <taxon>Pseudomonadota</taxon>
        <taxon>Alphaproteobacteria</taxon>
        <taxon>Hyphomicrobiales</taxon>
        <taxon>Devosiaceae</taxon>
        <taxon>Maritalea</taxon>
    </lineage>
</organism>
<name>A0A2R4MB58_9HYPH</name>
<dbReference type="EMBL" id="CP021330">
    <property type="protein sequence ID" value="AVX03261.1"/>
    <property type="molecule type" value="Genomic_DNA"/>
</dbReference>
<keyword evidence="1" id="KW-0812">Transmembrane</keyword>
<evidence type="ECO:0000313" key="3">
    <source>
        <dbReference type="Proteomes" id="UP000258927"/>
    </source>
</evidence>
<gene>
    <name evidence="2" type="ORF">MXMO3_00729</name>
</gene>
<sequence>MQLTATLNRLIRTDLKLISRDSFLLLMFSFLIVISLVIRFALPALDTHLQSIGVMPGPNIAEPLSTYFPLLIGYLIVFQGMLLAGAIYGFLLLDEKEDHTLVAMQVTPVKLSHFIGFRLITPAVLSFVAFFGMMWIVDMHIPPLLPAIAIAFSASFAAPITALFYAVFAQNKLQGFGIAKFTSVAGWVILAGWFIPQPFDWLAGIFPPFFSTKAYWMVLDGNPNWWIAILLGIVGQSALILVMLSMLRKNLQRLV</sequence>
<dbReference type="AlphaFoldDB" id="A0A2R4MB58"/>
<feature type="transmembrane region" description="Helical" evidence="1">
    <location>
        <begin position="143"/>
        <end position="168"/>
    </location>
</feature>
<dbReference type="RefSeq" id="WP_027835033.1">
    <property type="nucleotide sequence ID" value="NZ_CP021330.1"/>
</dbReference>